<comment type="caution">
    <text evidence="2">The sequence shown here is derived from an EMBL/GenBank/DDBJ whole genome shotgun (WGS) entry which is preliminary data.</text>
</comment>
<evidence type="ECO:0000256" key="1">
    <source>
        <dbReference type="SAM" id="MobiDB-lite"/>
    </source>
</evidence>
<feature type="compositionally biased region" description="Basic and acidic residues" evidence="1">
    <location>
        <begin position="580"/>
        <end position="589"/>
    </location>
</feature>
<feature type="region of interest" description="Disordered" evidence="1">
    <location>
        <begin position="371"/>
        <end position="406"/>
    </location>
</feature>
<feature type="compositionally biased region" description="Polar residues" evidence="1">
    <location>
        <begin position="202"/>
        <end position="214"/>
    </location>
</feature>
<feature type="compositionally biased region" description="Low complexity" evidence="1">
    <location>
        <begin position="215"/>
        <end position="225"/>
    </location>
</feature>
<feature type="compositionally biased region" description="Polar residues" evidence="1">
    <location>
        <begin position="239"/>
        <end position="251"/>
    </location>
</feature>
<feature type="compositionally biased region" description="Basic and acidic residues" evidence="1">
    <location>
        <begin position="270"/>
        <end position="282"/>
    </location>
</feature>
<proteinExistence type="predicted"/>
<dbReference type="OrthoDB" id="10425015at2759"/>
<evidence type="ECO:0000313" key="2">
    <source>
        <dbReference type="EMBL" id="KAF8001352.1"/>
    </source>
</evidence>
<organism evidence="2 3">
    <name type="scientific">Metschnikowia pulcherrima</name>
    <dbReference type="NCBI Taxonomy" id="27326"/>
    <lineage>
        <taxon>Eukaryota</taxon>
        <taxon>Fungi</taxon>
        <taxon>Dikarya</taxon>
        <taxon>Ascomycota</taxon>
        <taxon>Saccharomycotina</taxon>
        <taxon>Pichiomycetes</taxon>
        <taxon>Metschnikowiaceae</taxon>
        <taxon>Metschnikowia</taxon>
    </lineage>
</organism>
<feature type="compositionally biased region" description="Basic and acidic residues" evidence="1">
    <location>
        <begin position="226"/>
        <end position="238"/>
    </location>
</feature>
<feature type="region of interest" description="Disordered" evidence="1">
    <location>
        <begin position="187"/>
        <end position="282"/>
    </location>
</feature>
<gene>
    <name evidence="2" type="ORF">HF325_003853</name>
</gene>
<reference evidence="2" key="1">
    <citation type="submission" date="2020-10" db="EMBL/GenBank/DDBJ databases">
        <title>The Whole-Genome Sequence of Metschnikowia persimmonesis, a Novel Endophytic Yeast Species Isolated from Medicinal Plant Diospyros kaki Thumb.</title>
        <authorList>
            <person name="Rahmat E."/>
            <person name="Kang Y."/>
        </authorList>
    </citation>
    <scope>NUCLEOTIDE SEQUENCE</scope>
    <source>
        <strain evidence="2">KIOM G15050</strain>
    </source>
</reference>
<evidence type="ECO:0000313" key="3">
    <source>
        <dbReference type="Proteomes" id="UP000649328"/>
    </source>
</evidence>
<accession>A0A8H7GQU5</accession>
<keyword evidence="3" id="KW-1185">Reference proteome</keyword>
<feature type="region of interest" description="Disordered" evidence="1">
    <location>
        <begin position="40"/>
        <end position="79"/>
    </location>
</feature>
<feature type="compositionally biased region" description="Basic and acidic residues" evidence="1">
    <location>
        <begin position="380"/>
        <end position="389"/>
    </location>
</feature>
<dbReference type="Proteomes" id="UP000649328">
    <property type="component" value="Unassembled WGS sequence"/>
</dbReference>
<sequence>MAAELSTDIGDQHAKRLPSRRFTGALRSLLGSIPIPFMLGTKPNQDKEKGSVSLRQLNSEDSENLGSIAPKLTNLRGDNDRTVLPENVMPQPLGKNVITTDDSDSEVEITRIEYPSPLRPIRSGKSRENLIVNRRHRSLRKRLPISTEKNDVLSRDRDLLPKTLSEQRLPRKRKKFKSFESNKKRVIINPSSESESEVTGEPNVSVSTPKSHNVSQKLSQSLQSSKHSDHKSLSDEKNLIQTAVQTNVSDESLNEKHNPGQAKVLPKPKSSHEKEFHYSEDELDTSRVEYVGLNSALSSTYEAELLRLIEEAENLRLYVTRTQVQAEDVDDEKLLAEIEAQFKILAMPRGVEHNSEGENGNAIEGPEMDFQRQTKGNQSPDHDNPRDESGENVFQEQNDKDNVAARSAIDVTENVIEEGTMENQEDQNQKHVDQVVNELNASGNIKLSLLLRSKILRRMLIMKTCQDCSKGRITHVFWCHSHHRRPATAHFTLSSPHKGVLEAGVVHQIIIHSETDHPFIDDSNDVELHQAPDNALGANTEEHAEDREETPESEVIENGMNKEISSEVETARADSNSPDLVEKSKFTEEKDTDEDREGESAIQKAH</sequence>
<name>A0A8H7GQU5_9ASCO</name>
<dbReference type="AlphaFoldDB" id="A0A8H7GQU5"/>
<dbReference type="EMBL" id="JACBPP010000005">
    <property type="protein sequence ID" value="KAF8001352.1"/>
    <property type="molecule type" value="Genomic_DNA"/>
</dbReference>
<protein>
    <submittedName>
        <fullName evidence="2">Uncharacterized protein</fullName>
    </submittedName>
</protein>
<feature type="region of interest" description="Disordered" evidence="1">
    <location>
        <begin position="537"/>
        <end position="606"/>
    </location>
</feature>